<comment type="caution">
    <text evidence="1">The sequence shown here is derived from an EMBL/GenBank/DDBJ whole genome shotgun (WGS) entry which is preliminary data.</text>
</comment>
<protein>
    <submittedName>
        <fullName evidence="1">GAF domain-containing protein</fullName>
    </submittedName>
</protein>
<gene>
    <name evidence="1" type="ORF">OY187_04700</name>
</gene>
<name>A0ABT4HAW4_MYCIR</name>
<dbReference type="EMBL" id="JAPQYE010000002">
    <property type="protein sequence ID" value="MCZ0727335.1"/>
    <property type="molecule type" value="Genomic_DNA"/>
</dbReference>
<keyword evidence="2" id="KW-1185">Reference proteome</keyword>
<reference evidence="1" key="1">
    <citation type="submission" date="2022-12" db="EMBL/GenBank/DDBJ databases">
        <title>Whole genome sequence of Mycolicibacterium iranicum strain SBH312.</title>
        <authorList>
            <person name="Jani J."/>
            <person name="Arifin Mustapha Z."/>
            <person name="Ahmed K."/>
            <person name="Kai Ling C."/>
        </authorList>
    </citation>
    <scope>NUCLEOTIDE SEQUENCE</scope>
    <source>
        <strain evidence="1">SBH312</strain>
    </source>
</reference>
<evidence type="ECO:0000313" key="2">
    <source>
        <dbReference type="Proteomes" id="UP001084650"/>
    </source>
</evidence>
<sequence length="148" mass="16245">MTFVYRAPLRSRSDDVDPRLAVERALSSGLCGFGDRGHGSQLARRVERFAEVPDGSFVWTRDSDGLYWLGRIDGPYLYDADGAGVDLVHVRPCRWCDIPVVESACPAAVVATFGRGGRNFQQIHDDGVGEQTARLWDGRGHSAEANAH</sequence>
<dbReference type="Proteomes" id="UP001084650">
    <property type="component" value="Unassembled WGS sequence"/>
</dbReference>
<dbReference type="RefSeq" id="WP_268785452.1">
    <property type="nucleotide sequence ID" value="NZ_JAPQYE010000002.1"/>
</dbReference>
<organism evidence="1 2">
    <name type="scientific">Mycolicibacterium iranicum</name>
    <name type="common">Mycobacterium iranicum</name>
    <dbReference type="NCBI Taxonomy" id="912594"/>
    <lineage>
        <taxon>Bacteria</taxon>
        <taxon>Bacillati</taxon>
        <taxon>Actinomycetota</taxon>
        <taxon>Actinomycetes</taxon>
        <taxon>Mycobacteriales</taxon>
        <taxon>Mycobacteriaceae</taxon>
        <taxon>Mycolicibacterium</taxon>
    </lineage>
</organism>
<evidence type="ECO:0000313" key="1">
    <source>
        <dbReference type="EMBL" id="MCZ0727335.1"/>
    </source>
</evidence>
<proteinExistence type="predicted"/>
<accession>A0ABT4HAW4</accession>